<keyword evidence="2" id="KW-1185">Reference proteome</keyword>
<proteinExistence type="predicted"/>
<dbReference type="EMBL" id="REGN01003358">
    <property type="protein sequence ID" value="RNA23043.1"/>
    <property type="molecule type" value="Genomic_DNA"/>
</dbReference>
<comment type="caution">
    <text evidence="1">The sequence shown here is derived from an EMBL/GenBank/DDBJ whole genome shotgun (WGS) entry which is preliminary data.</text>
</comment>
<name>A0A3M7RHJ6_BRAPC</name>
<sequence length="107" mass="12817">MKINFMKRLEKINQSTLTNNAFLASSLVAVKRRFTKTYFIFKNKCKSISNNLFAKSLQNCPYYNGLQFSEDLEMILGEAFFKNVQCFKIINKKTRHHKYCRKLRERF</sequence>
<protein>
    <submittedName>
        <fullName evidence="1">Uncharacterized protein</fullName>
    </submittedName>
</protein>
<accession>A0A3M7RHJ6</accession>
<evidence type="ECO:0000313" key="1">
    <source>
        <dbReference type="EMBL" id="RNA23043.1"/>
    </source>
</evidence>
<dbReference type="AlphaFoldDB" id="A0A3M7RHJ6"/>
<gene>
    <name evidence="1" type="ORF">BpHYR1_014696</name>
</gene>
<organism evidence="1 2">
    <name type="scientific">Brachionus plicatilis</name>
    <name type="common">Marine rotifer</name>
    <name type="synonym">Brachionus muelleri</name>
    <dbReference type="NCBI Taxonomy" id="10195"/>
    <lineage>
        <taxon>Eukaryota</taxon>
        <taxon>Metazoa</taxon>
        <taxon>Spiralia</taxon>
        <taxon>Gnathifera</taxon>
        <taxon>Rotifera</taxon>
        <taxon>Eurotatoria</taxon>
        <taxon>Monogononta</taxon>
        <taxon>Pseudotrocha</taxon>
        <taxon>Ploima</taxon>
        <taxon>Brachionidae</taxon>
        <taxon>Brachionus</taxon>
    </lineage>
</organism>
<reference evidence="1 2" key="1">
    <citation type="journal article" date="2018" name="Sci. Rep.">
        <title>Genomic signatures of local adaptation to the degree of environmental predictability in rotifers.</title>
        <authorList>
            <person name="Franch-Gras L."/>
            <person name="Hahn C."/>
            <person name="Garcia-Roger E.M."/>
            <person name="Carmona M.J."/>
            <person name="Serra M."/>
            <person name="Gomez A."/>
        </authorList>
    </citation>
    <scope>NUCLEOTIDE SEQUENCE [LARGE SCALE GENOMIC DNA]</scope>
    <source>
        <strain evidence="1">HYR1</strain>
    </source>
</reference>
<dbReference type="Proteomes" id="UP000276133">
    <property type="component" value="Unassembled WGS sequence"/>
</dbReference>
<evidence type="ECO:0000313" key="2">
    <source>
        <dbReference type="Proteomes" id="UP000276133"/>
    </source>
</evidence>